<keyword evidence="3" id="KW-1185">Reference proteome</keyword>
<accession>A0ABT3CHM4</accession>
<evidence type="ECO:0000313" key="3">
    <source>
        <dbReference type="Proteomes" id="UP001526201"/>
    </source>
</evidence>
<evidence type="ECO:0000313" key="2">
    <source>
        <dbReference type="EMBL" id="MCV7228941.1"/>
    </source>
</evidence>
<evidence type="ECO:0000256" key="1">
    <source>
        <dbReference type="SAM" id="Phobius"/>
    </source>
</evidence>
<dbReference type="Proteomes" id="UP001526201">
    <property type="component" value="Unassembled WGS sequence"/>
</dbReference>
<proteinExistence type="predicted"/>
<protein>
    <submittedName>
        <fullName evidence="2">Uncharacterized protein</fullName>
    </submittedName>
</protein>
<reference evidence="2 3" key="1">
    <citation type="journal article" date="2022" name="BMC Genomics">
        <title>Comparative genome analysis of mycobacteria focusing on tRNA and non-coding RNA.</title>
        <authorList>
            <person name="Behra P.R.K."/>
            <person name="Pettersson B.M.F."/>
            <person name="Ramesh M."/>
            <person name="Das S."/>
            <person name="Dasgupta S."/>
            <person name="Kirsebom L.A."/>
        </authorList>
    </citation>
    <scope>NUCLEOTIDE SEQUENCE [LARGE SCALE GENOMIC DNA]</scope>
    <source>
        <strain evidence="2 3">DSM 44078</strain>
    </source>
</reference>
<dbReference type="EMBL" id="JACKTY010000037">
    <property type="protein sequence ID" value="MCV7228941.1"/>
    <property type="molecule type" value="Genomic_DNA"/>
</dbReference>
<comment type="caution">
    <text evidence="2">The sequence shown here is derived from an EMBL/GenBank/DDBJ whole genome shotgun (WGS) entry which is preliminary data.</text>
</comment>
<keyword evidence="1" id="KW-1133">Transmembrane helix</keyword>
<dbReference type="RefSeq" id="WP_264070123.1">
    <property type="nucleotide sequence ID" value="NZ_JACKTY010000037.1"/>
</dbReference>
<keyword evidence="1" id="KW-0472">Membrane</keyword>
<sequence>MTTIGAYAEGRWFLRDHRTPAPHPFAVAVLAGLMWPLLLIGVVEVGAVVALQKTMRDPEPGIDIYA</sequence>
<feature type="transmembrane region" description="Helical" evidence="1">
    <location>
        <begin position="25"/>
        <end position="51"/>
    </location>
</feature>
<keyword evidence="1" id="KW-0812">Transmembrane</keyword>
<gene>
    <name evidence="2" type="ORF">H7J73_23255</name>
</gene>
<name>A0ABT3CHM4_9MYCO</name>
<organism evidence="2 3">
    <name type="scientific">Mycolicibacterium komossense</name>
    <dbReference type="NCBI Taxonomy" id="1779"/>
    <lineage>
        <taxon>Bacteria</taxon>
        <taxon>Bacillati</taxon>
        <taxon>Actinomycetota</taxon>
        <taxon>Actinomycetes</taxon>
        <taxon>Mycobacteriales</taxon>
        <taxon>Mycobacteriaceae</taxon>
        <taxon>Mycolicibacterium</taxon>
    </lineage>
</organism>